<evidence type="ECO:0000256" key="1">
    <source>
        <dbReference type="SAM" id="MobiDB-lite"/>
    </source>
</evidence>
<accession>A0A6N6N0F7</accession>
<dbReference type="InterPro" id="IPR027396">
    <property type="entry name" value="DsrEFH-like"/>
</dbReference>
<dbReference type="SUPFAM" id="SSF75169">
    <property type="entry name" value="DsrEFH-like"/>
    <property type="match status" value="1"/>
</dbReference>
<dbReference type="RefSeq" id="WP_151151320.1">
    <property type="nucleotide sequence ID" value="NZ_WAIE01000005.1"/>
</dbReference>
<dbReference type="SUPFAM" id="SSF64307">
    <property type="entry name" value="SirA-like"/>
    <property type="match status" value="1"/>
</dbReference>
<comment type="caution">
    <text evidence="3">The sequence shown here is derived from an EMBL/GenBank/DDBJ whole genome shotgun (WGS) entry which is preliminary data.</text>
</comment>
<dbReference type="Pfam" id="PF01206">
    <property type="entry name" value="TusA"/>
    <property type="match status" value="1"/>
</dbReference>
<dbReference type="InterPro" id="IPR019870">
    <property type="entry name" value="Se_metab_YedF"/>
</dbReference>
<dbReference type="GO" id="GO:0016740">
    <property type="term" value="F:transferase activity"/>
    <property type="evidence" value="ECO:0007669"/>
    <property type="project" value="UniProtKB-KW"/>
</dbReference>
<dbReference type="EMBL" id="WAIE01000005">
    <property type="protein sequence ID" value="KAB1441065.1"/>
    <property type="molecule type" value="Genomic_DNA"/>
</dbReference>
<dbReference type="InterPro" id="IPR001455">
    <property type="entry name" value="TusA-like"/>
</dbReference>
<evidence type="ECO:0000259" key="2">
    <source>
        <dbReference type="Pfam" id="PF01206"/>
    </source>
</evidence>
<gene>
    <name evidence="3" type="primary">yedF</name>
    <name evidence="3" type="ORF">F8A88_11535</name>
</gene>
<organism evidence="3 4">
    <name type="scientific">Pseudodesulfovibrio senegalensis</name>
    <dbReference type="NCBI Taxonomy" id="1721087"/>
    <lineage>
        <taxon>Bacteria</taxon>
        <taxon>Pseudomonadati</taxon>
        <taxon>Thermodesulfobacteriota</taxon>
        <taxon>Desulfovibrionia</taxon>
        <taxon>Desulfovibrionales</taxon>
        <taxon>Desulfovibrionaceae</taxon>
    </lineage>
</organism>
<evidence type="ECO:0000313" key="3">
    <source>
        <dbReference type="EMBL" id="KAB1441065.1"/>
    </source>
</evidence>
<reference evidence="3 4" key="1">
    <citation type="journal article" date="2017" name="Int. J. Syst. Evol. Microbiol.">
        <title>Desulfovibrio senegalensis sp. nov., a mesophilic sulfate reducer isolated from marine sediment.</title>
        <authorList>
            <person name="Thioye A."/>
            <person name="Gam Z.B.A."/>
            <person name="Mbengue M."/>
            <person name="Cayol J.L."/>
            <person name="Joseph-Bartoli M."/>
            <person name="Toure-Kane C."/>
            <person name="Labat M."/>
        </authorList>
    </citation>
    <scope>NUCLEOTIDE SEQUENCE [LARGE SCALE GENOMIC DNA]</scope>
    <source>
        <strain evidence="3 4">DSM 101509</strain>
    </source>
</reference>
<keyword evidence="3" id="KW-0808">Transferase</keyword>
<proteinExistence type="predicted"/>
<dbReference type="AlphaFoldDB" id="A0A6N6N0F7"/>
<dbReference type="NCBIfam" id="TIGR03527">
    <property type="entry name" value="selenium_YedF"/>
    <property type="match status" value="1"/>
</dbReference>
<evidence type="ECO:0000313" key="4">
    <source>
        <dbReference type="Proteomes" id="UP000438699"/>
    </source>
</evidence>
<feature type="domain" description="UPF0033" evidence="2">
    <location>
        <begin position="5"/>
        <end position="68"/>
    </location>
</feature>
<dbReference type="OrthoDB" id="9801500at2"/>
<feature type="region of interest" description="Disordered" evidence="1">
    <location>
        <begin position="71"/>
        <end position="90"/>
    </location>
</feature>
<dbReference type="Proteomes" id="UP000438699">
    <property type="component" value="Unassembled WGS sequence"/>
</dbReference>
<name>A0A6N6N0F7_9BACT</name>
<protein>
    <submittedName>
        <fullName evidence="3">Sulfurtransferase-like selenium metabolism protein YedF</fullName>
    </submittedName>
</protein>
<dbReference type="Gene3D" id="3.30.110.40">
    <property type="entry name" value="TusA-like domain"/>
    <property type="match status" value="1"/>
</dbReference>
<sequence length="205" mass="21994">MSEVTLQCQGLPCPQPVLQCKRTVEESAPETIVVHVDNDPARENTSRYLTSAGYTVTSAPDGNEFVVTAQKKQGANKPAQSPAAPVQNASSTGEYPVCVFITADEMGTGDSELGQKLMLNFLATLPELGEKLWRIILVNGAVHLAVEGSPALEQLQKMESDGVSILVCGTCLEFFGILSQKRVGETTNMLDVVTSLELADKVIRI</sequence>
<keyword evidence="4" id="KW-1185">Reference proteome</keyword>
<dbReference type="InterPro" id="IPR036868">
    <property type="entry name" value="TusA-like_sf"/>
</dbReference>
<dbReference type="CDD" id="cd03421">
    <property type="entry name" value="SirA_like_N"/>
    <property type="match status" value="1"/>
</dbReference>